<evidence type="ECO:0000313" key="1">
    <source>
        <dbReference type="EnsemblPlants" id="OMERI04G07280.1"/>
    </source>
</evidence>
<reference evidence="1" key="1">
    <citation type="submission" date="2015-04" db="UniProtKB">
        <authorList>
            <consortium name="EnsemblPlants"/>
        </authorList>
    </citation>
    <scope>IDENTIFICATION</scope>
</reference>
<name>A0A0E0DCL3_9ORYZ</name>
<protein>
    <submittedName>
        <fullName evidence="1">Uncharacterized protein</fullName>
    </submittedName>
</protein>
<accession>A0A0E0DCL3</accession>
<proteinExistence type="predicted"/>
<sequence length="96" mass="10267">MSGRRCRRSISSTVAFLSFPLRHYVGLPPANSFCPSPPFIPPHFKPPSSPPNLAGAELLAAPTHRAGTRYAAGVAAFRPPEGRRPAHPLLSPPLGY</sequence>
<evidence type="ECO:0000313" key="2">
    <source>
        <dbReference type="Proteomes" id="UP000008021"/>
    </source>
</evidence>
<dbReference type="HOGENOM" id="CLU_2363286_0_0_1"/>
<dbReference type="AlphaFoldDB" id="A0A0E0DCL3"/>
<dbReference type="Proteomes" id="UP000008021">
    <property type="component" value="Chromosome 4"/>
</dbReference>
<reference evidence="1" key="2">
    <citation type="submission" date="2018-05" db="EMBL/GenBank/DDBJ databases">
        <title>OmerRS3 (Oryza meridionalis Reference Sequence Version 3).</title>
        <authorList>
            <person name="Zhang J."/>
            <person name="Kudrna D."/>
            <person name="Lee S."/>
            <person name="Talag J."/>
            <person name="Welchert J."/>
            <person name="Wing R.A."/>
        </authorList>
    </citation>
    <scope>NUCLEOTIDE SEQUENCE [LARGE SCALE GENOMIC DNA]</scope>
    <source>
        <strain evidence="1">cv. OR44</strain>
    </source>
</reference>
<organism evidence="1">
    <name type="scientific">Oryza meridionalis</name>
    <dbReference type="NCBI Taxonomy" id="40149"/>
    <lineage>
        <taxon>Eukaryota</taxon>
        <taxon>Viridiplantae</taxon>
        <taxon>Streptophyta</taxon>
        <taxon>Embryophyta</taxon>
        <taxon>Tracheophyta</taxon>
        <taxon>Spermatophyta</taxon>
        <taxon>Magnoliopsida</taxon>
        <taxon>Liliopsida</taxon>
        <taxon>Poales</taxon>
        <taxon>Poaceae</taxon>
        <taxon>BOP clade</taxon>
        <taxon>Oryzoideae</taxon>
        <taxon>Oryzeae</taxon>
        <taxon>Oryzinae</taxon>
        <taxon>Oryza</taxon>
    </lineage>
</organism>
<keyword evidence="2" id="KW-1185">Reference proteome</keyword>
<dbReference type="Gramene" id="OMERI04G07280.1">
    <property type="protein sequence ID" value="OMERI04G07280.1"/>
    <property type="gene ID" value="OMERI04G07280"/>
</dbReference>
<dbReference type="EnsemblPlants" id="OMERI04G07280.1">
    <property type="protein sequence ID" value="OMERI04G07280.1"/>
    <property type="gene ID" value="OMERI04G07280"/>
</dbReference>